<evidence type="ECO:0000256" key="1">
    <source>
        <dbReference type="ARBA" id="ARBA00004651"/>
    </source>
</evidence>
<reference evidence="12 13" key="1">
    <citation type="submission" date="2018-08" db="EMBL/GenBank/DDBJ databases">
        <title>A genome reference for cultivated species of the human gut microbiota.</title>
        <authorList>
            <person name="Zou Y."/>
            <person name="Xue W."/>
            <person name="Luo G."/>
        </authorList>
    </citation>
    <scope>NUCLEOTIDE SEQUENCE [LARGE SCALE GENOMIC DNA]</scope>
    <source>
        <strain evidence="12 13">AM30-5LB</strain>
    </source>
</reference>
<comment type="subcellular location">
    <subcellularLocation>
        <location evidence="1">Cell membrane</location>
        <topology evidence="1">Multi-pass membrane protein</topology>
    </subcellularLocation>
</comment>
<keyword evidence="5" id="KW-0547">Nucleotide-binding</keyword>
<dbReference type="GO" id="GO:0016887">
    <property type="term" value="F:ATP hydrolysis activity"/>
    <property type="evidence" value="ECO:0007669"/>
    <property type="project" value="InterPro"/>
</dbReference>
<dbReference type="GO" id="GO:0005524">
    <property type="term" value="F:ATP binding"/>
    <property type="evidence" value="ECO:0007669"/>
    <property type="project" value="UniProtKB-KW"/>
</dbReference>
<evidence type="ECO:0000256" key="5">
    <source>
        <dbReference type="ARBA" id="ARBA00022741"/>
    </source>
</evidence>
<sequence length="612" mass="66268">MSGRGGGREGNVRMRLLLRTIKPYKALVAATLAALLLDVAGTLYVPTMLAGMINQGVTSGNTDFIIGQGLKMLVACCCASGGALLGNYLCARLASYVGRDIRNAVYDASLAYSGGDFEEFGTGSMITRTLNDVNVIQQTVMLATQAMLPVPIICVMGTVLSFRVDTQMGAMMLAVVSVVMVFAVIAVRRAAPIFEKMQGFIDRMNVVLRENIIGVRVIRAFGKERHEEGRMGRVFTDYADAAIKVNWIFAGVDCFSFCLMNIAEVLLMWLGGNRVGAHAMEIGNISAVVEYAMLIMFYIMMAQFVALMVPRAIVCLQRCAEVIEKKPSIVDGTGTAPLAPGPTGEVVAVGEAAVTDEGGVFNASLSDTAPVATFDHVSFRFPDADEDTLHDIDFSCRRGQTTAIIGSTGSGKSTIAKMLLRLHDVTDGSVRFSGTDVRSMTQHDLRERIAYVPQKAWLFSGTIASNLRDGRADATETEMRHALDVAQSDFVWGLPERLDAPVAQGGTNFSGGQRQRLAIARALMKHADLYIFDDSFSALDFKTDAALRRALKPETRNAAVLIIAQRINTILHADQIVVLKDGRIVGKGTHEELMEGCEVYREIAESQMKGGE</sequence>
<evidence type="ECO:0000259" key="11">
    <source>
        <dbReference type="PROSITE" id="PS50929"/>
    </source>
</evidence>
<feature type="transmembrane region" description="Helical" evidence="9">
    <location>
        <begin position="140"/>
        <end position="162"/>
    </location>
</feature>
<evidence type="ECO:0000256" key="3">
    <source>
        <dbReference type="ARBA" id="ARBA00022475"/>
    </source>
</evidence>
<evidence type="ECO:0000256" key="8">
    <source>
        <dbReference type="ARBA" id="ARBA00023136"/>
    </source>
</evidence>
<evidence type="ECO:0000313" key="12">
    <source>
        <dbReference type="EMBL" id="RHD53944.1"/>
    </source>
</evidence>
<dbReference type="SUPFAM" id="SSF90123">
    <property type="entry name" value="ABC transporter transmembrane region"/>
    <property type="match status" value="1"/>
</dbReference>
<feature type="transmembrane region" description="Helical" evidence="9">
    <location>
        <begin position="168"/>
        <end position="187"/>
    </location>
</feature>
<dbReference type="EMBL" id="QSJI01000016">
    <property type="protein sequence ID" value="RHD53944.1"/>
    <property type="molecule type" value="Genomic_DNA"/>
</dbReference>
<keyword evidence="3" id="KW-1003">Cell membrane</keyword>
<dbReference type="GO" id="GO:0005886">
    <property type="term" value="C:plasma membrane"/>
    <property type="evidence" value="ECO:0007669"/>
    <property type="project" value="UniProtKB-SubCell"/>
</dbReference>
<dbReference type="SUPFAM" id="SSF52540">
    <property type="entry name" value="P-loop containing nucleoside triphosphate hydrolases"/>
    <property type="match status" value="1"/>
</dbReference>
<comment type="caution">
    <text evidence="12">The sequence shown here is derived from an EMBL/GenBank/DDBJ whole genome shotgun (WGS) entry which is preliminary data.</text>
</comment>
<dbReference type="InterPro" id="IPR003593">
    <property type="entry name" value="AAA+_ATPase"/>
</dbReference>
<dbReference type="PANTHER" id="PTHR43394">
    <property type="entry name" value="ATP-DEPENDENT PERMEASE MDL1, MITOCHONDRIAL"/>
    <property type="match status" value="1"/>
</dbReference>
<feature type="transmembrane region" description="Helical" evidence="9">
    <location>
        <begin position="291"/>
        <end position="309"/>
    </location>
</feature>
<protein>
    <submittedName>
        <fullName evidence="12">ABC transporter ATP-binding protein</fullName>
    </submittedName>
</protein>
<name>A0A414FTA1_9ACTN</name>
<keyword evidence="8 9" id="KW-0472">Membrane</keyword>
<dbReference type="InterPro" id="IPR036640">
    <property type="entry name" value="ABC1_TM_sf"/>
</dbReference>
<dbReference type="Pfam" id="PF00664">
    <property type="entry name" value="ABC_membrane"/>
    <property type="match status" value="1"/>
</dbReference>
<evidence type="ECO:0000259" key="10">
    <source>
        <dbReference type="PROSITE" id="PS50893"/>
    </source>
</evidence>
<dbReference type="Proteomes" id="UP000286050">
    <property type="component" value="Unassembled WGS sequence"/>
</dbReference>
<keyword evidence="6 12" id="KW-0067">ATP-binding</keyword>
<feature type="transmembrane region" description="Helical" evidence="9">
    <location>
        <begin position="65"/>
        <end position="89"/>
    </location>
</feature>
<dbReference type="PROSITE" id="PS50893">
    <property type="entry name" value="ABC_TRANSPORTER_2"/>
    <property type="match status" value="1"/>
</dbReference>
<dbReference type="PROSITE" id="PS00211">
    <property type="entry name" value="ABC_TRANSPORTER_1"/>
    <property type="match status" value="1"/>
</dbReference>
<dbReference type="PANTHER" id="PTHR43394:SF1">
    <property type="entry name" value="ATP-BINDING CASSETTE SUB-FAMILY B MEMBER 10, MITOCHONDRIAL"/>
    <property type="match status" value="1"/>
</dbReference>
<dbReference type="FunFam" id="3.40.50.300:FF:000854">
    <property type="entry name" value="Multidrug ABC transporter ATP-binding protein"/>
    <property type="match status" value="1"/>
</dbReference>
<dbReference type="PROSITE" id="PS50929">
    <property type="entry name" value="ABC_TM1F"/>
    <property type="match status" value="1"/>
</dbReference>
<proteinExistence type="predicted"/>
<dbReference type="InterPro" id="IPR039421">
    <property type="entry name" value="Type_1_exporter"/>
</dbReference>
<dbReference type="InterPro" id="IPR011527">
    <property type="entry name" value="ABC1_TM_dom"/>
</dbReference>
<dbReference type="CDD" id="cd18548">
    <property type="entry name" value="ABC_6TM_Tm287_like"/>
    <property type="match status" value="1"/>
</dbReference>
<evidence type="ECO:0000313" key="13">
    <source>
        <dbReference type="Proteomes" id="UP000286050"/>
    </source>
</evidence>
<dbReference type="SMART" id="SM00382">
    <property type="entry name" value="AAA"/>
    <property type="match status" value="1"/>
</dbReference>
<dbReference type="Gene3D" id="1.20.1560.10">
    <property type="entry name" value="ABC transporter type 1, transmembrane domain"/>
    <property type="match status" value="1"/>
</dbReference>
<dbReference type="InterPro" id="IPR003439">
    <property type="entry name" value="ABC_transporter-like_ATP-bd"/>
</dbReference>
<keyword evidence="4 9" id="KW-0812">Transmembrane</keyword>
<dbReference type="InterPro" id="IPR017871">
    <property type="entry name" value="ABC_transporter-like_CS"/>
</dbReference>
<dbReference type="InterPro" id="IPR027417">
    <property type="entry name" value="P-loop_NTPase"/>
</dbReference>
<evidence type="ECO:0000256" key="6">
    <source>
        <dbReference type="ARBA" id="ARBA00022840"/>
    </source>
</evidence>
<dbReference type="AlphaFoldDB" id="A0A414FTA1"/>
<dbReference type="Gene3D" id="3.40.50.300">
    <property type="entry name" value="P-loop containing nucleotide triphosphate hydrolases"/>
    <property type="match status" value="1"/>
</dbReference>
<gene>
    <name evidence="12" type="ORF">DW787_08185</name>
</gene>
<feature type="transmembrane region" description="Helical" evidence="9">
    <location>
        <begin position="247"/>
        <end position="271"/>
    </location>
</feature>
<accession>A0A414FTA1</accession>
<dbReference type="Pfam" id="PF00005">
    <property type="entry name" value="ABC_tran"/>
    <property type="match status" value="1"/>
</dbReference>
<dbReference type="GO" id="GO:0015421">
    <property type="term" value="F:ABC-type oligopeptide transporter activity"/>
    <property type="evidence" value="ECO:0007669"/>
    <property type="project" value="TreeGrafter"/>
</dbReference>
<keyword evidence="7 9" id="KW-1133">Transmembrane helix</keyword>
<evidence type="ECO:0000256" key="9">
    <source>
        <dbReference type="SAM" id="Phobius"/>
    </source>
</evidence>
<evidence type="ECO:0000256" key="7">
    <source>
        <dbReference type="ARBA" id="ARBA00022989"/>
    </source>
</evidence>
<feature type="domain" description="ABC transporter" evidence="10">
    <location>
        <begin position="372"/>
        <end position="606"/>
    </location>
</feature>
<feature type="domain" description="ABC transmembrane type-1" evidence="11">
    <location>
        <begin position="29"/>
        <end position="311"/>
    </location>
</feature>
<keyword evidence="2" id="KW-0813">Transport</keyword>
<evidence type="ECO:0000256" key="4">
    <source>
        <dbReference type="ARBA" id="ARBA00022692"/>
    </source>
</evidence>
<evidence type="ECO:0000256" key="2">
    <source>
        <dbReference type="ARBA" id="ARBA00022448"/>
    </source>
</evidence>
<organism evidence="12 13">
    <name type="scientific">Collinsella intestinalis</name>
    <dbReference type="NCBI Taxonomy" id="147207"/>
    <lineage>
        <taxon>Bacteria</taxon>
        <taxon>Bacillati</taxon>
        <taxon>Actinomycetota</taxon>
        <taxon>Coriobacteriia</taxon>
        <taxon>Coriobacteriales</taxon>
        <taxon>Coriobacteriaceae</taxon>
        <taxon>Collinsella</taxon>
    </lineage>
</organism>